<proteinExistence type="predicted"/>
<comment type="caution">
    <text evidence="1">The sequence shown here is derived from an EMBL/GenBank/DDBJ whole genome shotgun (WGS) entry which is preliminary data.</text>
</comment>
<dbReference type="EMBL" id="MEVT01000022">
    <property type="protein sequence ID" value="OGC62265.1"/>
    <property type="molecule type" value="Genomic_DNA"/>
</dbReference>
<gene>
    <name evidence="1" type="ORF">A2264_03180</name>
</gene>
<sequence length="114" mass="13847">MVLQRTRRKRLQAQRDIEEFQNRTIRRLKVEEIVKKEFETLCKDRYEDVYWEMIFPVFREGLKLLTLKNCSIVCIRSQRQQLSSISILAGRYRVKVDFEWISDDAVSLVIQYQD</sequence>
<name>A0A1F4VYW2_UNCKA</name>
<accession>A0A1F4VYW2</accession>
<evidence type="ECO:0000313" key="2">
    <source>
        <dbReference type="Proteomes" id="UP000176614"/>
    </source>
</evidence>
<evidence type="ECO:0000313" key="1">
    <source>
        <dbReference type="EMBL" id="OGC62265.1"/>
    </source>
</evidence>
<organism evidence="1 2">
    <name type="scientific">candidate division WWE3 bacterium RIFOXYA2_FULL_46_9</name>
    <dbReference type="NCBI Taxonomy" id="1802636"/>
    <lineage>
        <taxon>Bacteria</taxon>
        <taxon>Katanobacteria</taxon>
    </lineage>
</organism>
<protein>
    <submittedName>
        <fullName evidence="1">Uncharacterized protein</fullName>
    </submittedName>
</protein>
<dbReference type="AlphaFoldDB" id="A0A1F4VYW2"/>
<dbReference type="Proteomes" id="UP000176614">
    <property type="component" value="Unassembled WGS sequence"/>
</dbReference>
<reference evidence="1 2" key="1">
    <citation type="journal article" date="2016" name="Nat. Commun.">
        <title>Thousands of microbial genomes shed light on interconnected biogeochemical processes in an aquifer system.</title>
        <authorList>
            <person name="Anantharaman K."/>
            <person name="Brown C.T."/>
            <person name="Hug L.A."/>
            <person name="Sharon I."/>
            <person name="Castelle C.J."/>
            <person name="Probst A.J."/>
            <person name="Thomas B.C."/>
            <person name="Singh A."/>
            <person name="Wilkins M.J."/>
            <person name="Karaoz U."/>
            <person name="Brodie E.L."/>
            <person name="Williams K.H."/>
            <person name="Hubbard S.S."/>
            <person name="Banfield J.F."/>
        </authorList>
    </citation>
    <scope>NUCLEOTIDE SEQUENCE [LARGE SCALE GENOMIC DNA]</scope>
</reference>